<organism evidence="1 2">
    <name type="scientific">Pyropia yezoensis</name>
    <name type="common">Susabi-nori</name>
    <name type="synonym">Porphyra yezoensis</name>
    <dbReference type="NCBI Taxonomy" id="2788"/>
    <lineage>
        <taxon>Eukaryota</taxon>
        <taxon>Rhodophyta</taxon>
        <taxon>Bangiophyceae</taxon>
        <taxon>Bangiales</taxon>
        <taxon>Bangiaceae</taxon>
        <taxon>Pyropia</taxon>
    </lineage>
</organism>
<evidence type="ECO:0000313" key="1">
    <source>
        <dbReference type="EMBL" id="KAK1868162.1"/>
    </source>
</evidence>
<comment type="caution">
    <text evidence="1">The sequence shown here is derived from an EMBL/GenBank/DDBJ whole genome shotgun (WGS) entry which is preliminary data.</text>
</comment>
<dbReference type="EMBL" id="CM020620">
    <property type="protein sequence ID" value="KAK1868162.1"/>
    <property type="molecule type" value="Genomic_DNA"/>
</dbReference>
<dbReference type="Proteomes" id="UP000798662">
    <property type="component" value="Chromosome 3"/>
</dbReference>
<gene>
    <name evidence="1" type="ORF">I4F81_010656</name>
</gene>
<keyword evidence="2" id="KW-1185">Reference proteome</keyword>
<proteinExistence type="predicted"/>
<reference evidence="1" key="1">
    <citation type="submission" date="2019-11" db="EMBL/GenBank/DDBJ databases">
        <title>Nori genome reveals adaptations in red seaweeds to the harsh intertidal environment.</title>
        <authorList>
            <person name="Wang D."/>
            <person name="Mao Y."/>
        </authorList>
    </citation>
    <scope>NUCLEOTIDE SEQUENCE</scope>
    <source>
        <tissue evidence="1">Gametophyte</tissue>
    </source>
</reference>
<protein>
    <submittedName>
        <fullName evidence="1">Uncharacterized protein</fullName>
    </submittedName>
</protein>
<accession>A0ACC3CDA3</accession>
<name>A0ACC3CDA3_PYRYE</name>
<evidence type="ECO:0000313" key="2">
    <source>
        <dbReference type="Proteomes" id="UP000798662"/>
    </source>
</evidence>
<sequence length="370" mass="38773">MALAVYVLALELAGDRTAYAPYIRALPSAIPLPLFFPPAVLARLAPSPLLPTLLRHLRTLAKHFLYLLTLLTHPAAPVPADAAAALPLSRVTWPAFCWAVSVAFTRQNALPTAAPDGGAGAGGGHRHPPPPRPPSGDDNDDGAPTAMTLIPGWDMCNHAPGPATTAYVLRRPCGAAVECSAMTTFAAGDEVTIFYGHRPAADFFLHSGFVASAPLPPASAVPLDVPLPRRAEDPALPLKLRLLGGAGPAGAGGDVHVGGTLTAPAVRAARAVALDRLGLAAALRAGADWERGAAVADANEARAVALLRAALRNAIERGQMRAVVAARRRASWARCSRWSVACTRTPPSVSTRWRWQGGSTACRRWRPPWS</sequence>